<accession>A0A081NHW2</accession>
<keyword evidence="10" id="KW-1185">Reference proteome</keyword>
<dbReference type="RefSeq" id="WP_034835075.1">
    <property type="nucleotide sequence ID" value="NZ_JOKH01000002.1"/>
</dbReference>
<evidence type="ECO:0000256" key="2">
    <source>
        <dbReference type="ARBA" id="ARBA00019841"/>
    </source>
</evidence>
<evidence type="ECO:0000313" key="10">
    <source>
        <dbReference type="Proteomes" id="UP000028073"/>
    </source>
</evidence>
<dbReference type="Gene3D" id="3.90.1640.30">
    <property type="match status" value="1"/>
</dbReference>
<dbReference type="GO" id="GO:0006281">
    <property type="term" value="P:DNA repair"/>
    <property type="evidence" value="ECO:0007669"/>
    <property type="project" value="InterPro"/>
</dbReference>
<dbReference type="NCBIfam" id="TIGR00644">
    <property type="entry name" value="recJ"/>
    <property type="match status" value="1"/>
</dbReference>
<evidence type="ECO:0000256" key="4">
    <source>
        <dbReference type="ARBA" id="ARBA00022801"/>
    </source>
</evidence>
<dbReference type="InterPro" id="IPR051673">
    <property type="entry name" value="SSDNA_exonuclease_RecJ"/>
</dbReference>
<dbReference type="PANTHER" id="PTHR30255">
    <property type="entry name" value="SINGLE-STRANDED-DNA-SPECIFIC EXONUCLEASE RECJ"/>
    <property type="match status" value="1"/>
</dbReference>
<dbReference type="InterPro" id="IPR003156">
    <property type="entry name" value="DHHA1_dom"/>
</dbReference>
<evidence type="ECO:0000313" key="9">
    <source>
        <dbReference type="EMBL" id="KEQ18035.1"/>
    </source>
</evidence>
<gene>
    <name evidence="9" type="ORF">GZ78_10630</name>
</gene>
<comment type="caution">
    <text evidence="9">The sequence shown here is derived from an EMBL/GenBank/DDBJ whole genome shotgun (WGS) entry which is preliminary data.</text>
</comment>
<dbReference type="Pfam" id="PF17768">
    <property type="entry name" value="RecJ_OB"/>
    <property type="match status" value="1"/>
</dbReference>
<evidence type="ECO:0000259" key="7">
    <source>
        <dbReference type="Pfam" id="PF02272"/>
    </source>
</evidence>
<dbReference type="EMBL" id="JOKH01000002">
    <property type="protein sequence ID" value="KEQ18035.1"/>
    <property type="molecule type" value="Genomic_DNA"/>
</dbReference>
<dbReference type="InterPro" id="IPR038763">
    <property type="entry name" value="DHH_sf"/>
</dbReference>
<proteinExistence type="inferred from homology"/>
<evidence type="ECO:0000256" key="1">
    <source>
        <dbReference type="ARBA" id="ARBA00005915"/>
    </source>
</evidence>
<dbReference type="AlphaFoldDB" id="A0A081NHW2"/>
<dbReference type="eggNOG" id="COG0608">
    <property type="taxonomic scope" value="Bacteria"/>
</dbReference>
<feature type="domain" description="RecJ OB" evidence="8">
    <location>
        <begin position="463"/>
        <end position="568"/>
    </location>
</feature>
<keyword evidence="4" id="KW-0378">Hydrolase</keyword>
<organism evidence="9 10">
    <name type="scientific">Endozoicomonas numazuensis</name>
    <dbReference type="NCBI Taxonomy" id="1137799"/>
    <lineage>
        <taxon>Bacteria</taxon>
        <taxon>Pseudomonadati</taxon>
        <taxon>Pseudomonadota</taxon>
        <taxon>Gammaproteobacteria</taxon>
        <taxon>Oceanospirillales</taxon>
        <taxon>Endozoicomonadaceae</taxon>
        <taxon>Endozoicomonas</taxon>
    </lineage>
</organism>
<comment type="similarity">
    <text evidence="1">Belongs to the RecJ family.</text>
</comment>
<feature type="domain" description="DDH" evidence="6">
    <location>
        <begin position="70"/>
        <end position="227"/>
    </location>
</feature>
<protein>
    <recommendedName>
        <fullName evidence="2">Single-stranded-DNA-specific exonuclease RecJ</fullName>
    </recommendedName>
</protein>
<dbReference type="Pfam" id="PF01368">
    <property type="entry name" value="DHH"/>
    <property type="match status" value="1"/>
</dbReference>
<dbReference type="Gene3D" id="3.10.310.30">
    <property type="match status" value="1"/>
</dbReference>
<dbReference type="InterPro" id="IPR004610">
    <property type="entry name" value="RecJ"/>
</dbReference>
<reference evidence="9 10" key="1">
    <citation type="submission" date="2014-06" db="EMBL/GenBank/DDBJ databases">
        <title>Whole Genome Sequences of Three Symbiotic Endozoicomonas Bacteria.</title>
        <authorList>
            <person name="Neave M.J."/>
            <person name="Apprill A."/>
            <person name="Voolstra C.R."/>
        </authorList>
    </citation>
    <scope>NUCLEOTIDE SEQUENCE [LARGE SCALE GENOMIC DNA]</scope>
    <source>
        <strain evidence="9 10">DSM 25634</strain>
    </source>
</reference>
<dbReference type="Pfam" id="PF02272">
    <property type="entry name" value="DHHA1"/>
    <property type="match status" value="1"/>
</dbReference>
<dbReference type="OrthoDB" id="9809852at2"/>
<dbReference type="InterPro" id="IPR001667">
    <property type="entry name" value="DDH_dom"/>
</dbReference>
<keyword evidence="5 9" id="KW-0269">Exonuclease</keyword>
<dbReference type="STRING" id="1137799.GZ78_10630"/>
<dbReference type="SUPFAM" id="SSF64182">
    <property type="entry name" value="DHH phosphoesterases"/>
    <property type="match status" value="1"/>
</dbReference>
<dbReference type="FunFam" id="3.90.1640.30:FF:000001">
    <property type="entry name" value="Single-stranded-DNA-specific exonuclease RecJ"/>
    <property type="match status" value="1"/>
</dbReference>
<dbReference type="GO" id="GO:0003676">
    <property type="term" value="F:nucleic acid binding"/>
    <property type="evidence" value="ECO:0007669"/>
    <property type="project" value="InterPro"/>
</dbReference>
<dbReference type="InterPro" id="IPR041122">
    <property type="entry name" value="RecJ_OB"/>
</dbReference>
<dbReference type="GO" id="GO:0008409">
    <property type="term" value="F:5'-3' exonuclease activity"/>
    <property type="evidence" value="ECO:0007669"/>
    <property type="project" value="InterPro"/>
</dbReference>
<evidence type="ECO:0000259" key="8">
    <source>
        <dbReference type="Pfam" id="PF17768"/>
    </source>
</evidence>
<feature type="domain" description="DHHA1" evidence="7">
    <location>
        <begin position="354"/>
        <end position="449"/>
    </location>
</feature>
<dbReference type="PANTHER" id="PTHR30255:SF2">
    <property type="entry name" value="SINGLE-STRANDED-DNA-SPECIFIC EXONUCLEASE RECJ"/>
    <property type="match status" value="1"/>
</dbReference>
<evidence type="ECO:0000256" key="5">
    <source>
        <dbReference type="ARBA" id="ARBA00022839"/>
    </source>
</evidence>
<keyword evidence="3" id="KW-0540">Nuclease</keyword>
<dbReference type="GO" id="GO:0006310">
    <property type="term" value="P:DNA recombination"/>
    <property type="evidence" value="ECO:0007669"/>
    <property type="project" value="InterPro"/>
</dbReference>
<sequence>MPLQITRRTHNPLPLTDGIHPLLARIYSARGISDPSEISRQLKGLQNYKSLKDIEKAASLLADAIYEQKRILIVGDFDCDGATSSALGVLALRQMGGLADYLVPNRFEYGYGLTPEIVQVAREYQPEVLVTVDNGISSIDGVAAAKSQGWTVIVTDHHLAGEEIPEADAIVNPNQPDCPFAGKNTAGVGIIFYVMCALRTELRQRGWFKGKTEFNPFQLLDLVALGTIADVVSLDANNRILAYQGLARIRAGHCRPGIQALIEISGRQQSRLTSSDLGFALGPRLNAAGRLDDMSTGIELLLTERIESARELAAELDGLNRDRKEIEAGMQVEAMRHLSSLELDKQSDLPWGVSLFQEGWHQGVVGILASRVKEKLHRPVIAFAEADNGEIKGSARSIKGLHMRDALDSVARENPGLIIKFGGHAMAAGLSIYKKDFDTFAQAFDHIVKQGLTTEQLEAEIHTDGELGAAELTMDTAQILREAGPWGQNFPEPSFDGRFQIIQQRLVGQKHLKMVLKVPSSEYYVDAIAFNIDPGQWPNQNINTVNVVYKLDINEFRGQQSLQLIVDHLESA</sequence>
<name>A0A081NHW2_9GAMM</name>
<evidence type="ECO:0000259" key="6">
    <source>
        <dbReference type="Pfam" id="PF01368"/>
    </source>
</evidence>
<dbReference type="Proteomes" id="UP000028073">
    <property type="component" value="Unassembled WGS sequence"/>
</dbReference>
<evidence type="ECO:0000256" key="3">
    <source>
        <dbReference type="ARBA" id="ARBA00022722"/>
    </source>
</evidence>